<dbReference type="EMBL" id="JAHFXS010000702">
    <property type="protein sequence ID" value="KAG9982547.1"/>
    <property type="molecule type" value="Genomic_DNA"/>
</dbReference>
<organism evidence="3 4">
    <name type="scientific">Aureobasidium melanogenum</name>
    <name type="common">Aureobasidium pullulans var. melanogenum</name>
    <dbReference type="NCBI Taxonomy" id="46634"/>
    <lineage>
        <taxon>Eukaryota</taxon>
        <taxon>Fungi</taxon>
        <taxon>Dikarya</taxon>
        <taxon>Ascomycota</taxon>
        <taxon>Pezizomycotina</taxon>
        <taxon>Dothideomycetes</taxon>
        <taxon>Dothideomycetidae</taxon>
        <taxon>Dothideales</taxon>
        <taxon>Saccotheciaceae</taxon>
        <taxon>Aureobasidium</taxon>
    </lineage>
</organism>
<evidence type="ECO:0000313" key="4">
    <source>
        <dbReference type="Proteomes" id="UP000729357"/>
    </source>
</evidence>
<dbReference type="AlphaFoldDB" id="A0A9P8JVP6"/>
<proteinExistence type="predicted"/>
<reference evidence="3" key="1">
    <citation type="journal article" date="2021" name="J Fungi (Basel)">
        <title>Virulence traits and population genomics of the black yeast Aureobasidium melanogenum.</title>
        <authorList>
            <person name="Cernosa A."/>
            <person name="Sun X."/>
            <person name="Gostincar C."/>
            <person name="Fang C."/>
            <person name="Gunde-Cimerman N."/>
            <person name="Song Z."/>
        </authorList>
    </citation>
    <scope>NUCLEOTIDE SEQUENCE</scope>
    <source>
        <strain evidence="3">EXF-9298</strain>
    </source>
</reference>
<evidence type="ECO:0000313" key="3">
    <source>
        <dbReference type="EMBL" id="KAG9982547.1"/>
    </source>
</evidence>
<evidence type="ECO:0000256" key="2">
    <source>
        <dbReference type="SAM" id="Phobius"/>
    </source>
</evidence>
<gene>
    <name evidence="3" type="ORF">KCU98_g6705</name>
</gene>
<feature type="region of interest" description="Disordered" evidence="1">
    <location>
        <begin position="446"/>
        <end position="472"/>
    </location>
</feature>
<keyword evidence="2" id="KW-0812">Transmembrane</keyword>
<sequence length="531" mass="60540">MQELQQPSSSILTTAYNFLIRGTRFFANLCARRSEKKRQAYDWEERLAYVGAEVEDEDDEISDDEHDMQLERSCGVAREVPDMNMLEIRSEGSGITKHITIARLLYQKLFPPPYHLLFVHTQQFSTHRLAVSQAPPKKQEPRSRQIFTQKVHTTFPNMIGLIISILKFFAWLLGFGVLGPIRGGLAACFQSVFGTPWLFRVLQRFAMMSEQTQCSILKQQTLDHYDHLCAAHGIRPTASQTGQIKEVVRNVAKSAARRSEYGLLYFVPRSAVVMKNNYHNYLLVGWINKPDGSREETWFAHHGHRGHLYHEDGRVLIHSDREAPICDEWHPSIDEICQPWQAGGRLNRNMLFALLGATHEIMTADTQTPSFEDTIATNPDTRSGQGDTLIETEDNLARSSSRRESLSGEILTHGEPSNTSTMPTIGATFLEEDRTKKARGSVVVDLIESDSEESSGPESSVAPLTTNRHDHQPIPLAKQKLFEKLQSKKVHEIEDMLAKRAGLLPEWVEKTMRQEMEKKMNRNLETIENWF</sequence>
<protein>
    <submittedName>
        <fullName evidence="3">Uncharacterized protein</fullName>
    </submittedName>
</protein>
<feature type="transmembrane region" description="Helical" evidence="2">
    <location>
        <begin position="158"/>
        <end position="178"/>
    </location>
</feature>
<reference evidence="3" key="2">
    <citation type="submission" date="2021-08" db="EMBL/GenBank/DDBJ databases">
        <authorList>
            <person name="Gostincar C."/>
            <person name="Sun X."/>
            <person name="Song Z."/>
            <person name="Gunde-Cimerman N."/>
        </authorList>
    </citation>
    <scope>NUCLEOTIDE SEQUENCE</scope>
    <source>
        <strain evidence="3">EXF-9298</strain>
    </source>
</reference>
<dbReference type="Proteomes" id="UP000729357">
    <property type="component" value="Unassembled WGS sequence"/>
</dbReference>
<keyword evidence="2" id="KW-1133">Transmembrane helix</keyword>
<feature type="compositionally biased region" description="Polar residues" evidence="1">
    <location>
        <begin position="371"/>
        <end position="386"/>
    </location>
</feature>
<evidence type="ECO:0000256" key="1">
    <source>
        <dbReference type="SAM" id="MobiDB-lite"/>
    </source>
</evidence>
<feature type="region of interest" description="Disordered" evidence="1">
    <location>
        <begin position="371"/>
        <end position="423"/>
    </location>
</feature>
<keyword evidence="4" id="KW-1185">Reference proteome</keyword>
<feature type="non-terminal residue" evidence="3">
    <location>
        <position position="1"/>
    </location>
</feature>
<accession>A0A9P8JVP6</accession>
<keyword evidence="2" id="KW-0472">Membrane</keyword>
<comment type="caution">
    <text evidence="3">The sequence shown here is derived from an EMBL/GenBank/DDBJ whole genome shotgun (WGS) entry which is preliminary data.</text>
</comment>
<name>A0A9P8JVP6_AURME</name>